<keyword evidence="3" id="KW-1185">Reference proteome</keyword>
<sequence length="203" mass="23096">MKNIVKLIIAFICGLTIVNLANAAEFVIKGTYNGKNLYLYNPHNDDQDFCISEFYVNGVRFTAPKSSALDVDLSHLLTETNVTIKIIHTEVCEPKLMNPNVLRRNQEFHFSALEIAKSQLSWIGKGEQKHGVYFIEAFKHDSWATVKVVNAQGHTSSNPYAEEVALHSGVNKFRIRYVNNHGKMFFSKEIVYFSDKESVSFFP</sequence>
<reference evidence="2 3" key="1">
    <citation type="submission" date="2016-10" db="EMBL/GenBank/DDBJ databases">
        <authorList>
            <person name="de Groot N.N."/>
        </authorList>
    </citation>
    <scope>NUCLEOTIDE SEQUENCE [LARGE SCALE GENOMIC DNA]</scope>
    <source>
        <strain>GEY</strain>
        <strain evidence="3">DSM 9560</strain>
    </source>
</reference>
<dbReference type="RefSeq" id="WP_091549469.1">
    <property type="nucleotide sequence ID" value="NZ_FONY01000072.1"/>
</dbReference>
<protein>
    <submittedName>
        <fullName evidence="2">Uncharacterized protein</fullName>
    </submittedName>
</protein>
<evidence type="ECO:0000313" key="3">
    <source>
        <dbReference type="Proteomes" id="UP000199513"/>
    </source>
</evidence>
<keyword evidence="1" id="KW-0732">Signal</keyword>
<dbReference type="AlphaFoldDB" id="A0A1I2JXA6"/>
<dbReference type="Proteomes" id="UP000199513">
    <property type="component" value="Unassembled WGS sequence"/>
</dbReference>
<gene>
    <name evidence="2" type="ORF">SAMN04488541_10721</name>
</gene>
<feature type="chain" id="PRO_5011647010" evidence="1">
    <location>
        <begin position="24"/>
        <end position="203"/>
    </location>
</feature>
<feature type="non-terminal residue" evidence="2">
    <location>
        <position position="203"/>
    </location>
</feature>
<organism evidence="2 3">
    <name type="scientific">Thermoflexibacter ruber</name>
    <dbReference type="NCBI Taxonomy" id="1003"/>
    <lineage>
        <taxon>Bacteria</taxon>
        <taxon>Pseudomonadati</taxon>
        <taxon>Bacteroidota</taxon>
        <taxon>Cytophagia</taxon>
        <taxon>Cytophagales</taxon>
        <taxon>Thermoflexibacteraceae</taxon>
        <taxon>Thermoflexibacter</taxon>
    </lineage>
</organism>
<evidence type="ECO:0000256" key="1">
    <source>
        <dbReference type="SAM" id="SignalP"/>
    </source>
</evidence>
<feature type="signal peptide" evidence="1">
    <location>
        <begin position="1"/>
        <end position="23"/>
    </location>
</feature>
<evidence type="ECO:0000313" key="2">
    <source>
        <dbReference type="EMBL" id="SFF59174.1"/>
    </source>
</evidence>
<name>A0A1I2JXA6_9BACT</name>
<proteinExistence type="predicted"/>
<dbReference type="OrthoDB" id="1466693at2"/>
<accession>A0A1I2JXA6</accession>
<dbReference type="EMBL" id="FONY01000072">
    <property type="protein sequence ID" value="SFF59174.1"/>
    <property type="molecule type" value="Genomic_DNA"/>
</dbReference>